<dbReference type="GO" id="GO:0008233">
    <property type="term" value="F:peptidase activity"/>
    <property type="evidence" value="ECO:0007669"/>
    <property type="project" value="UniProtKB-KW"/>
</dbReference>
<dbReference type="Gene3D" id="3.40.395.10">
    <property type="entry name" value="Adenoviral Proteinase, Chain A"/>
    <property type="match status" value="1"/>
</dbReference>
<reference evidence="1 2" key="1">
    <citation type="submission" date="2024-01" db="EMBL/GenBank/DDBJ databases">
        <authorList>
            <person name="Alioto T."/>
            <person name="Alioto T."/>
            <person name="Gomez Garrido J."/>
        </authorList>
    </citation>
    <scope>NUCLEOTIDE SEQUENCE [LARGE SCALE GENOMIC DNA]</scope>
</reference>
<sequence length="102" mass="11856">VKDAWEGKKVYVLLSKIGPYKIFFGDIHNTGPQREFESEVINAYLTLLVKKHNDENKDRAYALDSFEITRIWEGQKPKVKIVPLQYNSIVGIVNEGHHWMLV</sequence>
<accession>A0AAV1QGY8</accession>
<dbReference type="SUPFAM" id="SSF54001">
    <property type="entry name" value="Cysteine proteinases"/>
    <property type="match status" value="1"/>
</dbReference>
<keyword evidence="2" id="KW-1185">Reference proteome</keyword>
<keyword evidence="1" id="KW-0378">Hydrolase</keyword>
<feature type="non-terminal residue" evidence="1">
    <location>
        <position position="102"/>
    </location>
</feature>
<dbReference type="Proteomes" id="UP001314229">
    <property type="component" value="Unassembled WGS sequence"/>
</dbReference>
<name>A0AAV1QGY8_SCOSC</name>
<evidence type="ECO:0000313" key="1">
    <source>
        <dbReference type="EMBL" id="CAK6983366.1"/>
    </source>
</evidence>
<comment type="caution">
    <text evidence="1">The sequence shown here is derived from an EMBL/GenBank/DDBJ whole genome shotgun (WGS) entry which is preliminary data.</text>
</comment>
<organism evidence="1 2">
    <name type="scientific">Scomber scombrus</name>
    <name type="common">Atlantic mackerel</name>
    <name type="synonym">Scomber vernalis</name>
    <dbReference type="NCBI Taxonomy" id="13677"/>
    <lineage>
        <taxon>Eukaryota</taxon>
        <taxon>Metazoa</taxon>
        <taxon>Chordata</taxon>
        <taxon>Craniata</taxon>
        <taxon>Vertebrata</taxon>
        <taxon>Euteleostomi</taxon>
        <taxon>Actinopterygii</taxon>
        <taxon>Neopterygii</taxon>
        <taxon>Teleostei</taxon>
        <taxon>Neoteleostei</taxon>
        <taxon>Acanthomorphata</taxon>
        <taxon>Pelagiaria</taxon>
        <taxon>Scombriformes</taxon>
        <taxon>Scombridae</taxon>
        <taxon>Scomber</taxon>
    </lineage>
</organism>
<protein>
    <submittedName>
        <fullName evidence="1">Ubiquitin-like-specific protease 1</fullName>
    </submittedName>
</protein>
<dbReference type="InterPro" id="IPR038765">
    <property type="entry name" value="Papain-like_cys_pep_sf"/>
</dbReference>
<gene>
    <name evidence="1" type="ORF">FSCOSCO3_A002125</name>
</gene>
<evidence type="ECO:0000313" key="2">
    <source>
        <dbReference type="Proteomes" id="UP001314229"/>
    </source>
</evidence>
<dbReference type="EMBL" id="CAWUFR010001286">
    <property type="protein sequence ID" value="CAK6983366.1"/>
    <property type="molecule type" value="Genomic_DNA"/>
</dbReference>
<feature type="non-terminal residue" evidence="1">
    <location>
        <position position="1"/>
    </location>
</feature>
<proteinExistence type="predicted"/>
<dbReference type="GO" id="GO:0006508">
    <property type="term" value="P:proteolysis"/>
    <property type="evidence" value="ECO:0007669"/>
    <property type="project" value="UniProtKB-KW"/>
</dbReference>
<keyword evidence="1" id="KW-0645">Protease</keyword>
<dbReference type="AlphaFoldDB" id="A0AAV1QGY8"/>